<dbReference type="GO" id="GO:0003677">
    <property type="term" value="F:DNA binding"/>
    <property type="evidence" value="ECO:0007669"/>
    <property type="project" value="UniProtKB-KW"/>
</dbReference>
<evidence type="ECO:0000256" key="3">
    <source>
        <dbReference type="ARBA" id="ARBA00023125"/>
    </source>
</evidence>
<feature type="domain" description="Type I restriction modification DNA specificity" evidence="4">
    <location>
        <begin position="211"/>
        <end position="263"/>
    </location>
</feature>
<keyword evidence="2" id="KW-0680">Restriction system</keyword>
<dbReference type="PANTHER" id="PTHR30408:SF12">
    <property type="entry name" value="TYPE I RESTRICTION ENZYME MJAVIII SPECIFICITY SUBUNIT"/>
    <property type="match status" value="1"/>
</dbReference>
<dbReference type="SUPFAM" id="SSF116734">
    <property type="entry name" value="DNA methylase specificity domain"/>
    <property type="match status" value="2"/>
</dbReference>
<keyword evidence="6" id="KW-1185">Reference proteome</keyword>
<keyword evidence="3" id="KW-0238">DNA-binding</keyword>
<feature type="domain" description="Type I restriction modification DNA specificity" evidence="4">
    <location>
        <begin position="6"/>
        <end position="175"/>
    </location>
</feature>
<evidence type="ECO:0000313" key="5">
    <source>
        <dbReference type="EMBL" id="SKA55374.1"/>
    </source>
</evidence>
<dbReference type="EMBL" id="FUXU01000026">
    <property type="protein sequence ID" value="SKA55374.1"/>
    <property type="molecule type" value="Genomic_DNA"/>
</dbReference>
<dbReference type="Gene3D" id="3.90.220.20">
    <property type="entry name" value="DNA methylase specificity domains"/>
    <property type="match status" value="2"/>
</dbReference>
<sequence>MTNAVVDWASVELGTLVSIKCPKFDPKSQSDERKCIELEHIEQQSGRIIGCSNTLESTSTKNVISKGDVLFGKLRPYLKKFALAPFNGVCSSEIWVLSPNKLIEKTFLYYLVQTDSFLDQANKSCGTKMPRADWKVVSKYEFPLPSLTEQQKIAEVLSTVDKKIDLIDQKIAETEKLKTGLMQKLFSEGVGVQDSNGNWQPHNEFQANRLPIGWKVNTLGSIASITSGGTPSRKKSNYWEDGDIPWVTTSEVNFNRITHSAQSITQEGLDNSAAKLGFVA</sequence>
<dbReference type="RefSeq" id="WP_078752686.1">
    <property type="nucleotide sequence ID" value="NZ_FUXU01000026.1"/>
</dbReference>
<dbReference type="InterPro" id="IPR000055">
    <property type="entry name" value="Restrct_endonuc_typeI_TRD"/>
</dbReference>
<dbReference type="Pfam" id="PF01420">
    <property type="entry name" value="Methylase_S"/>
    <property type="match status" value="2"/>
</dbReference>
<dbReference type="InterPro" id="IPR052021">
    <property type="entry name" value="Type-I_RS_S_subunit"/>
</dbReference>
<accession>A0A1T4URP2</accession>
<evidence type="ECO:0000256" key="2">
    <source>
        <dbReference type="ARBA" id="ARBA00022747"/>
    </source>
</evidence>
<dbReference type="AlphaFoldDB" id="A0A1T4URP2"/>
<comment type="similarity">
    <text evidence="1">Belongs to the type-I restriction system S methylase family.</text>
</comment>
<evidence type="ECO:0000259" key="4">
    <source>
        <dbReference type="Pfam" id="PF01420"/>
    </source>
</evidence>
<evidence type="ECO:0000256" key="1">
    <source>
        <dbReference type="ARBA" id="ARBA00010923"/>
    </source>
</evidence>
<dbReference type="InterPro" id="IPR044946">
    <property type="entry name" value="Restrct_endonuc_typeI_TRD_sf"/>
</dbReference>
<dbReference type="Proteomes" id="UP000190162">
    <property type="component" value="Unassembled WGS sequence"/>
</dbReference>
<proteinExistence type="inferred from homology"/>
<organism evidence="5 6">
    <name type="scientific">Enterovibrio nigricans DSM 22720</name>
    <dbReference type="NCBI Taxonomy" id="1121868"/>
    <lineage>
        <taxon>Bacteria</taxon>
        <taxon>Pseudomonadati</taxon>
        <taxon>Pseudomonadota</taxon>
        <taxon>Gammaproteobacteria</taxon>
        <taxon>Vibrionales</taxon>
        <taxon>Vibrionaceae</taxon>
        <taxon>Enterovibrio</taxon>
    </lineage>
</organism>
<evidence type="ECO:0000313" key="6">
    <source>
        <dbReference type="Proteomes" id="UP000190162"/>
    </source>
</evidence>
<protein>
    <submittedName>
        <fullName evidence="5">Type I restriction modification DNA specificity domain-containing protein</fullName>
    </submittedName>
</protein>
<dbReference type="GO" id="GO:0009307">
    <property type="term" value="P:DNA restriction-modification system"/>
    <property type="evidence" value="ECO:0007669"/>
    <property type="project" value="UniProtKB-KW"/>
</dbReference>
<dbReference type="PANTHER" id="PTHR30408">
    <property type="entry name" value="TYPE-1 RESTRICTION ENZYME ECOKI SPECIFICITY PROTEIN"/>
    <property type="match status" value="1"/>
</dbReference>
<reference evidence="6" key="1">
    <citation type="submission" date="2017-02" db="EMBL/GenBank/DDBJ databases">
        <authorList>
            <person name="Varghese N."/>
            <person name="Submissions S."/>
        </authorList>
    </citation>
    <scope>NUCLEOTIDE SEQUENCE [LARGE SCALE GENOMIC DNA]</scope>
    <source>
        <strain evidence="6">DSM 22720</strain>
    </source>
</reference>
<gene>
    <name evidence="5" type="ORF">SAMN02745132_02342</name>
</gene>
<name>A0A1T4URP2_9GAMM</name>
<dbReference type="OrthoDB" id="9798929at2"/>